<dbReference type="InterPro" id="IPR032016">
    <property type="entry name" value="MKRN2OS-like"/>
</dbReference>
<name>A0A8T2PP23_9TELE</name>
<evidence type="ECO:0000313" key="3">
    <source>
        <dbReference type="EMBL" id="KAG9353027.1"/>
    </source>
</evidence>
<protein>
    <recommendedName>
        <fullName evidence="5">MKRN2 opposite strand protein</fullName>
    </recommendedName>
</protein>
<dbReference type="AlphaFoldDB" id="A0A8T2PP23"/>
<keyword evidence="4" id="KW-1185">Reference proteome</keyword>
<dbReference type="InterPro" id="IPR053922">
    <property type="entry name" value="MKRN2OS-like_N"/>
</dbReference>
<evidence type="ECO:0008006" key="5">
    <source>
        <dbReference type="Google" id="ProtNLM"/>
    </source>
</evidence>
<dbReference type="PANTHER" id="PTHR33963">
    <property type="entry name" value="MKRN2 OPPOSITE STRAND PROTEIN"/>
    <property type="match status" value="1"/>
</dbReference>
<accession>A0A8T2PP23</accession>
<proteinExistence type="predicted"/>
<reference evidence="3" key="1">
    <citation type="thesis" date="2021" institute="BYU ScholarsArchive" country="Provo, UT, USA">
        <title>Applications of and Algorithms for Genome Assembly and Genomic Analyses with an Emphasis on Marine Teleosts.</title>
        <authorList>
            <person name="Pickett B.D."/>
        </authorList>
    </citation>
    <scope>NUCLEOTIDE SEQUENCE</scope>
    <source>
        <strain evidence="3">HI-2016</strain>
    </source>
</reference>
<dbReference type="Pfam" id="PF22795">
    <property type="entry name" value="DUF4796_N"/>
    <property type="match status" value="1"/>
</dbReference>
<evidence type="ECO:0000259" key="1">
    <source>
        <dbReference type="Pfam" id="PF16044"/>
    </source>
</evidence>
<dbReference type="PANTHER" id="PTHR33963:SF2">
    <property type="entry name" value="MKRN2 OPPOSITE STRAND PROTEIN"/>
    <property type="match status" value="1"/>
</dbReference>
<dbReference type="Pfam" id="PF16044">
    <property type="entry name" value="DUF4796_C"/>
    <property type="match status" value="1"/>
</dbReference>
<dbReference type="OrthoDB" id="10065749at2759"/>
<comment type="caution">
    <text evidence="3">The sequence shown here is derived from an EMBL/GenBank/DDBJ whole genome shotgun (WGS) entry which is preliminary data.</text>
</comment>
<feature type="domain" description="MKRN2 opposite strand protein-like N-terminal" evidence="2">
    <location>
        <begin position="3"/>
        <end position="28"/>
    </location>
</feature>
<evidence type="ECO:0000313" key="4">
    <source>
        <dbReference type="Proteomes" id="UP000824540"/>
    </source>
</evidence>
<dbReference type="EMBL" id="JAFBMS010000004">
    <property type="protein sequence ID" value="KAG9353027.1"/>
    <property type="molecule type" value="Genomic_DNA"/>
</dbReference>
<feature type="domain" description="MKRN2 opposite strand protein-like C-terminal" evidence="1">
    <location>
        <begin position="40"/>
        <end position="183"/>
    </location>
</feature>
<gene>
    <name evidence="3" type="ORF">JZ751_017603</name>
</gene>
<dbReference type="Proteomes" id="UP000824540">
    <property type="component" value="Unassembled WGS sequence"/>
</dbReference>
<evidence type="ECO:0000259" key="2">
    <source>
        <dbReference type="Pfam" id="PF22795"/>
    </source>
</evidence>
<dbReference type="InterPro" id="IPR053921">
    <property type="entry name" value="MKRN2OS-like_C"/>
</dbReference>
<sequence>MEKSVIKFSHCNKDIYCFFVPEECPECSVSFSGRRLEDAPVSIPNPFSDGHKNPCSFLVAPTEGTFLKDFEGDSDLHTGITDTKGVVYNYTKTGVRKDSVGWEKCISVPLVQPDMYSLIDQWDRYLDNFDEEKHNCYSYSLAFINCVLATQGKRSLSKEEFSQNFVVPRIKRASKYSMLCEQISQNYFYIVENPPKEPEDGNST</sequence>
<organism evidence="3 4">
    <name type="scientific">Albula glossodonta</name>
    <name type="common">roundjaw bonefish</name>
    <dbReference type="NCBI Taxonomy" id="121402"/>
    <lineage>
        <taxon>Eukaryota</taxon>
        <taxon>Metazoa</taxon>
        <taxon>Chordata</taxon>
        <taxon>Craniata</taxon>
        <taxon>Vertebrata</taxon>
        <taxon>Euteleostomi</taxon>
        <taxon>Actinopterygii</taxon>
        <taxon>Neopterygii</taxon>
        <taxon>Teleostei</taxon>
        <taxon>Albuliformes</taxon>
        <taxon>Albulidae</taxon>
        <taxon>Albula</taxon>
    </lineage>
</organism>